<evidence type="ECO:0000313" key="2">
    <source>
        <dbReference type="EMBL" id="TFY68206.1"/>
    </source>
</evidence>
<dbReference type="Proteomes" id="UP000298327">
    <property type="component" value="Unassembled WGS sequence"/>
</dbReference>
<accession>A0A4Y9Z051</accession>
<sequence length="820" mass="91013">MPFPAPTLADTQDCLSSLATDEGAGRDHDDLRPVVHHLRAAWVPTMPCACCPCLVTESRWIEGGGCASAALSHLCPETNALCATKVQAEAGAKGESRNTGIGYALRYRERHIEAMGLEAGAGDSSILEEIFTGRDRLAAFIRAVGERSAFRQIGASTRKTWEDVGLAALAHDGGSATGSTGPGQKHASRVTSLSESLLRRQSAFHHSARPTSSCRSSGHRISRSATSGPAIKQAESDKEVFIQPLAIETDSQFLSTEELVASGRFSFLPQEWYTTTPFSQFPPSAVLIRKRDALALALASKQFLEPALDAIWCSLLSIKPLLDLLLLPATMAKERLENDEISDTMIFAEELEGADWRRYDYYARRVRYIKMSDDDRVQTTSYRALGLCSRQSLLLPNLRFLHWDHRDVESFYCLSYFSGPRLAALTINMDRLPESHYSALFNLFLAIRRSCPSLDELVVHSDMQRLNKSRQVALVLSALTSLKSVEIQCNSSSDTWACLVKMPNLRSLRFLPSRVRWPDSNNHDPPWNILKPDRVHFIALQHLMVIVDDVTAFIRFLASPELPQQLKTVEIHIATLPTPSDVNFLVSTLSSDCSLTTLSVFTITDAVDSTTPVLASKLLAPLLHHQDMEHFSWHWGGTELDNAFVEKVAAAWPKLCTLNLQPQIEDWTLENPNTSSITLSGLVPLVEYCHHLNSLSIAVTGSYDDVLAEHRKCDRKASGPLELNLLYIWDYPPQTDEQAELLFLNGCACPTEHLIKVEQFLKDIFPESSTIKVNHPHPDADFANLDSISDTYYVFAVPTAMIVHLPPEFKEMGDGTGDEA</sequence>
<feature type="region of interest" description="Disordered" evidence="1">
    <location>
        <begin position="208"/>
        <end position="229"/>
    </location>
</feature>
<dbReference type="EMBL" id="SEOQ01000169">
    <property type="protein sequence ID" value="TFY68206.1"/>
    <property type="molecule type" value="Genomic_DNA"/>
</dbReference>
<reference evidence="2 3" key="1">
    <citation type="submission" date="2019-02" db="EMBL/GenBank/DDBJ databases">
        <title>Genome sequencing of the rare red list fungi Dentipellis fragilis.</title>
        <authorList>
            <person name="Buettner E."/>
            <person name="Kellner H."/>
        </authorList>
    </citation>
    <scope>NUCLEOTIDE SEQUENCE [LARGE SCALE GENOMIC DNA]</scope>
    <source>
        <strain evidence="2 3">DSM 105465</strain>
    </source>
</reference>
<proteinExistence type="predicted"/>
<comment type="caution">
    <text evidence="2">The sequence shown here is derived from an EMBL/GenBank/DDBJ whole genome shotgun (WGS) entry which is preliminary data.</text>
</comment>
<keyword evidence="3" id="KW-1185">Reference proteome</keyword>
<organism evidence="2 3">
    <name type="scientific">Dentipellis fragilis</name>
    <dbReference type="NCBI Taxonomy" id="205917"/>
    <lineage>
        <taxon>Eukaryota</taxon>
        <taxon>Fungi</taxon>
        <taxon>Dikarya</taxon>
        <taxon>Basidiomycota</taxon>
        <taxon>Agaricomycotina</taxon>
        <taxon>Agaricomycetes</taxon>
        <taxon>Russulales</taxon>
        <taxon>Hericiaceae</taxon>
        <taxon>Dentipellis</taxon>
    </lineage>
</organism>
<name>A0A4Y9Z051_9AGAM</name>
<evidence type="ECO:0000256" key="1">
    <source>
        <dbReference type="SAM" id="MobiDB-lite"/>
    </source>
</evidence>
<dbReference type="InterPro" id="IPR032675">
    <property type="entry name" value="LRR_dom_sf"/>
</dbReference>
<dbReference type="Gene3D" id="3.80.10.10">
    <property type="entry name" value="Ribonuclease Inhibitor"/>
    <property type="match status" value="1"/>
</dbReference>
<gene>
    <name evidence="2" type="ORF">EVG20_g3648</name>
</gene>
<dbReference type="SUPFAM" id="SSF52047">
    <property type="entry name" value="RNI-like"/>
    <property type="match status" value="1"/>
</dbReference>
<evidence type="ECO:0000313" key="3">
    <source>
        <dbReference type="Proteomes" id="UP000298327"/>
    </source>
</evidence>
<dbReference type="STRING" id="205917.A0A4Y9Z051"/>
<dbReference type="AlphaFoldDB" id="A0A4Y9Z051"/>
<dbReference type="OrthoDB" id="2841072at2759"/>
<protein>
    <submittedName>
        <fullName evidence="2">Uncharacterized protein</fullName>
    </submittedName>
</protein>